<feature type="domain" description="DUF5683" evidence="2">
    <location>
        <begin position="67"/>
        <end position="218"/>
    </location>
</feature>
<organism evidence="3 4">
    <name type="scientific">Hymenobacter yonginensis</name>
    <dbReference type="NCBI Taxonomy" id="748197"/>
    <lineage>
        <taxon>Bacteria</taxon>
        <taxon>Pseudomonadati</taxon>
        <taxon>Bacteroidota</taxon>
        <taxon>Cytophagia</taxon>
        <taxon>Cytophagales</taxon>
        <taxon>Hymenobacteraceae</taxon>
        <taxon>Hymenobacter</taxon>
    </lineage>
</organism>
<evidence type="ECO:0000313" key="3">
    <source>
        <dbReference type="EMBL" id="WBO83041.1"/>
    </source>
</evidence>
<gene>
    <name evidence="3" type="ORF">O9Z63_11685</name>
</gene>
<feature type="signal peptide" evidence="1">
    <location>
        <begin position="1"/>
        <end position="26"/>
    </location>
</feature>
<reference evidence="3 4" key="1">
    <citation type="journal article" date="2011" name="Int. J. Syst. Evol. Microbiol.">
        <title>Hymenobacter yonginensis sp. nov., isolated from a mesotrophic artificial lake.</title>
        <authorList>
            <person name="Joung Y."/>
            <person name="Cho S.H."/>
            <person name="Kim H."/>
            <person name="Kim S.B."/>
            <person name="Joh K."/>
        </authorList>
    </citation>
    <scope>NUCLEOTIDE SEQUENCE [LARGE SCALE GENOMIC DNA]</scope>
    <source>
        <strain evidence="3 4">KCTC 22745</strain>
    </source>
</reference>
<keyword evidence="4" id="KW-1185">Reference proteome</keyword>
<evidence type="ECO:0000259" key="2">
    <source>
        <dbReference type="Pfam" id="PF18935"/>
    </source>
</evidence>
<dbReference type="Proteomes" id="UP001211872">
    <property type="component" value="Chromosome"/>
</dbReference>
<evidence type="ECO:0000256" key="1">
    <source>
        <dbReference type="SAM" id="SignalP"/>
    </source>
</evidence>
<protein>
    <submittedName>
        <fullName evidence="3">DUF5683 domain-containing protein</fullName>
    </submittedName>
</protein>
<dbReference type="InterPro" id="IPR043738">
    <property type="entry name" value="DUF5683"/>
</dbReference>
<accession>A0ABY7PJY4</accession>
<dbReference type="Pfam" id="PF18935">
    <property type="entry name" value="DUF5683"/>
    <property type="match status" value="1"/>
</dbReference>
<dbReference type="RefSeq" id="WP_270125404.1">
    <property type="nucleotide sequence ID" value="NZ_CP115396.1"/>
</dbReference>
<proteinExistence type="predicted"/>
<name>A0ABY7PJY4_9BACT</name>
<feature type="chain" id="PRO_5045268699" evidence="1">
    <location>
        <begin position="27"/>
        <end position="219"/>
    </location>
</feature>
<evidence type="ECO:0000313" key="4">
    <source>
        <dbReference type="Proteomes" id="UP001211872"/>
    </source>
</evidence>
<sequence length="219" mass="23622">MTSRFRTLALAAAALLLPLLASEAHAQTSGTDVAPTAVTAGPDSAQVSTIVVPDSVRRTARLFGLKMTKPTKAGLLSALLPGAGQLYNGRWWKVPLAVGAVGGTVYGEIFYQQRYTEFADGFNARTDGDPNTVDNGPRSSLLRSSDEVKRSLNFYRRQRDSFLAYIALAHAVQILDAVVDAHLRDFDISDDLSLQWEPSVLRMPTLAAAPGVSLTLTFK</sequence>
<keyword evidence="1" id="KW-0732">Signal</keyword>
<dbReference type="EMBL" id="CP115396">
    <property type="protein sequence ID" value="WBO83041.1"/>
    <property type="molecule type" value="Genomic_DNA"/>
</dbReference>